<evidence type="ECO:0000313" key="1">
    <source>
        <dbReference type="EMBL" id="CAG8491687.1"/>
    </source>
</evidence>
<dbReference type="OrthoDB" id="270318at2759"/>
<dbReference type="AlphaFoldDB" id="A0A9N8ZGR3"/>
<dbReference type="Proteomes" id="UP000789572">
    <property type="component" value="Unassembled WGS sequence"/>
</dbReference>
<protein>
    <submittedName>
        <fullName evidence="1">8489_t:CDS:1</fullName>
    </submittedName>
</protein>
<comment type="caution">
    <text evidence="1">The sequence shown here is derived from an EMBL/GenBank/DDBJ whole genome shotgun (WGS) entry which is preliminary data.</text>
</comment>
<organism evidence="1 2">
    <name type="scientific">Paraglomus occultum</name>
    <dbReference type="NCBI Taxonomy" id="144539"/>
    <lineage>
        <taxon>Eukaryota</taxon>
        <taxon>Fungi</taxon>
        <taxon>Fungi incertae sedis</taxon>
        <taxon>Mucoromycota</taxon>
        <taxon>Glomeromycotina</taxon>
        <taxon>Glomeromycetes</taxon>
        <taxon>Paraglomerales</taxon>
        <taxon>Paraglomeraceae</taxon>
        <taxon>Paraglomus</taxon>
    </lineage>
</organism>
<name>A0A9N8ZGR3_9GLOM</name>
<sequence length="228" mass="26224">MQLIRQVLERTETENENEKDLKTIIETHGFTPFPPSPTFRTYIFENFDESEDDLFPGGYATASDLKIIAKVIINHQHLPLTIWKKMGYHEIIADLENAVVQLTLLELYSTDTDDADKLRDADTILDEYYAANVPFDPSLLSLFKKCLRTKPISYLFEGYLANLFGSEIQRLFLTAIPIEVDALVSPTQTIELKQRWLGEIQKSIQSDEFMSDGFIRQAIDFLTLYNLS</sequence>
<evidence type="ECO:0000313" key="2">
    <source>
        <dbReference type="Proteomes" id="UP000789572"/>
    </source>
</evidence>
<gene>
    <name evidence="1" type="ORF">POCULU_LOCUS2108</name>
</gene>
<keyword evidence="2" id="KW-1185">Reference proteome</keyword>
<accession>A0A9N8ZGR3</accession>
<proteinExistence type="predicted"/>
<reference evidence="1" key="1">
    <citation type="submission" date="2021-06" db="EMBL/GenBank/DDBJ databases">
        <authorList>
            <person name="Kallberg Y."/>
            <person name="Tangrot J."/>
            <person name="Rosling A."/>
        </authorList>
    </citation>
    <scope>NUCLEOTIDE SEQUENCE</scope>
    <source>
        <strain evidence="1">IA702</strain>
    </source>
</reference>
<dbReference type="EMBL" id="CAJVPJ010000183">
    <property type="protein sequence ID" value="CAG8491687.1"/>
    <property type="molecule type" value="Genomic_DNA"/>
</dbReference>